<accession>A0A6C0AX03</accession>
<organism evidence="1">
    <name type="scientific">viral metagenome</name>
    <dbReference type="NCBI Taxonomy" id="1070528"/>
    <lineage>
        <taxon>unclassified sequences</taxon>
        <taxon>metagenomes</taxon>
        <taxon>organismal metagenomes</taxon>
    </lineage>
</organism>
<evidence type="ECO:0000313" key="1">
    <source>
        <dbReference type="EMBL" id="QHS84479.1"/>
    </source>
</evidence>
<proteinExistence type="predicted"/>
<dbReference type="EMBL" id="MN738808">
    <property type="protein sequence ID" value="QHS84479.1"/>
    <property type="molecule type" value="Genomic_DNA"/>
</dbReference>
<dbReference type="AlphaFoldDB" id="A0A6C0AX03"/>
<protein>
    <submittedName>
        <fullName evidence="1">Uncharacterized protein</fullName>
    </submittedName>
</protein>
<sequence length="90" mass="10909">MEGVAVYRNFFDEPTLIMYKEYSNNNVFFAIYCNKKLQYQFISTKFLTEIIPKECIHILTSLPFNRDINIMLNIWFLLIKNRLIFLMENI</sequence>
<name>A0A6C0AX03_9ZZZZ</name>
<reference evidence="1" key="1">
    <citation type="journal article" date="2020" name="Nature">
        <title>Giant virus diversity and host interactions through global metagenomics.</title>
        <authorList>
            <person name="Schulz F."/>
            <person name="Roux S."/>
            <person name="Paez-Espino D."/>
            <person name="Jungbluth S."/>
            <person name="Walsh D.A."/>
            <person name="Denef V.J."/>
            <person name="McMahon K.D."/>
            <person name="Konstantinidis K.T."/>
            <person name="Eloe-Fadrosh E.A."/>
            <person name="Kyrpides N.C."/>
            <person name="Woyke T."/>
        </authorList>
    </citation>
    <scope>NUCLEOTIDE SEQUENCE</scope>
    <source>
        <strain evidence="1">GVMAG-S-ERX556022-25</strain>
    </source>
</reference>